<feature type="transmembrane region" description="Helical" evidence="9">
    <location>
        <begin position="46"/>
        <end position="67"/>
    </location>
</feature>
<keyword evidence="10" id="KW-1185">Reference proteome</keyword>
<feature type="transmembrane region" description="Helical" evidence="9">
    <location>
        <begin position="391"/>
        <end position="414"/>
    </location>
</feature>
<organism evidence="10 12">
    <name type="scientific">Limulus polyphemus</name>
    <name type="common">Atlantic horseshoe crab</name>
    <dbReference type="NCBI Taxonomy" id="6850"/>
    <lineage>
        <taxon>Eukaryota</taxon>
        <taxon>Metazoa</taxon>
        <taxon>Ecdysozoa</taxon>
        <taxon>Arthropoda</taxon>
        <taxon>Chelicerata</taxon>
        <taxon>Merostomata</taxon>
        <taxon>Xiphosura</taxon>
        <taxon>Limulidae</taxon>
        <taxon>Limulus</taxon>
    </lineage>
</organism>
<sequence length="494" mass="54349">MVNLSLSCIFVKTLTVLFGIGSWIAINGLWVELPLLVQDLPEKWNLASYLAVIIQIANIGPISYSIARTLCGRKSLEISTVHFMMTIGVVACLLLGFFWSKTLYFGGANHSIMLLVLVFFLSLVDCTSSVVFLPFMAHFKEQYLTPFLIGEGMSGFLPSLVALGQGVGGNPECRNVSFNNTNFENMTYKMVPYRTPPNFPPEDFFFFLMGMMIVSWAAFTLLNVLPVAKNEMDSYSAEKNNVIASQSVNVSILTSQEEDTPENVNNRVGCEDISCHLSDYEACAPVCGTSTYLMSQTEASHPKTELTQTTVADYRSQKHLSYLKRREIIIFLLILQGWACILSNGVFPAIQPFSCLPYGDKSYHLVVTLSSMANPVACFIAMFCKIQCLKGVSLLSVMGTVVSCYVMATAVLSPEPPLMNSVSGELLVVMSWILLVGIFSYTKVSIANLMREVGHRALFWCGAVTQAGSAVGALVMFLFVNVGNYFHSFDACGQ</sequence>
<feature type="transmembrane region" description="Helical" evidence="9">
    <location>
        <begin position="362"/>
        <end position="384"/>
    </location>
</feature>
<evidence type="ECO:0000256" key="9">
    <source>
        <dbReference type="RuleBase" id="RU368035"/>
    </source>
</evidence>
<comment type="similarity">
    <text evidence="3 9">Belongs to the riboflavin transporter family.</text>
</comment>
<evidence type="ECO:0000256" key="1">
    <source>
        <dbReference type="ARBA" id="ARBA00000215"/>
    </source>
</evidence>
<name>A0ABM1BL91_LIMPO</name>
<feature type="transmembrane region" description="Helical" evidence="9">
    <location>
        <begin position="147"/>
        <end position="167"/>
    </location>
</feature>
<reference evidence="11 12" key="1">
    <citation type="submission" date="2025-05" db="UniProtKB">
        <authorList>
            <consortium name="RefSeq"/>
        </authorList>
    </citation>
    <scope>IDENTIFICATION</scope>
    <source>
        <tissue evidence="11 12">Muscle</tissue>
    </source>
</reference>
<keyword evidence="6 9" id="KW-0812">Transmembrane</keyword>
<dbReference type="GeneID" id="106468379"/>
<evidence type="ECO:0000256" key="5">
    <source>
        <dbReference type="ARBA" id="ARBA00022475"/>
    </source>
</evidence>
<dbReference type="RefSeq" id="XP_013784254.1">
    <property type="nucleotide sequence ID" value="XM_013928800.2"/>
</dbReference>
<evidence type="ECO:0000256" key="2">
    <source>
        <dbReference type="ARBA" id="ARBA00004651"/>
    </source>
</evidence>
<gene>
    <name evidence="11 12" type="primary">LOC106468379</name>
</gene>
<feature type="transmembrane region" description="Helical" evidence="9">
    <location>
        <begin position="426"/>
        <end position="446"/>
    </location>
</feature>
<evidence type="ECO:0000313" key="12">
    <source>
        <dbReference type="RefSeq" id="XP_013784255.1"/>
    </source>
</evidence>
<protein>
    <recommendedName>
        <fullName evidence="9">Riboflavin transporter</fullName>
    </recommendedName>
</protein>
<keyword evidence="7 9" id="KW-1133">Transmembrane helix</keyword>
<evidence type="ECO:0000256" key="6">
    <source>
        <dbReference type="ARBA" id="ARBA00022692"/>
    </source>
</evidence>
<evidence type="ECO:0000256" key="7">
    <source>
        <dbReference type="ARBA" id="ARBA00022989"/>
    </source>
</evidence>
<feature type="transmembrane region" description="Helical" evidence="9">
    <location>
        <begin position="79"/>
        <end position="100"/>
    </location>
</feature>
<comment type="function">
    <text evidence="9">Plasma membrane transporter mediating the uptake by cells of the water soluble vitamin B2/riboflavin that plays a key role in biochemical oxidation-reduction reactions of the carbohydrate, lipid, and amino acid metabolism.</text>
</comment>
<evidence type="ECO:0000256" key="4">
    <source>
        <dbReference type="ARBA" id="ARBA00022448"/>
    </source>
</evidence>
<feature type="transmembrane region" description="Helical" evidence="9">
    <location>
        <begin position="328"/>
        <end position="350"/>
    </location>
</feature>
<keyword evidence="4 9" id="KW-0813">Transport</keyword>
<proteinExistence type="inferred from homology"/>
<feature type="transmembrane region" description="Helical" evidence="9">
    <location>
        <begin position="204"/>
        <end position="225"/>
    </location>
</feature>
<evidence type="ECO:0000256" key="8">
    <source>
        <dbReference type="ARBA" id="ARBA00023136"/>
    </source>
</evidence>
<evidence type="ECO:0000313" key="11">
    <source>
        <dbReference type="RefSeq" id="XP_013784254.1"/>
    </source>
</evidence>
<comment type="catalytic activity">
    <reaction evidence="1 9">
        <text>riboflavin(in) = riboflavin(out)</text>
        <dbReference type="Rhea" id="RHEA:35015"/>
        <dbReference type="ChEBI" id="CHEBI:57986"/>
    </reaction>
</comment>
<dbReference type="PANTHER" id="PTHR12929">
    <property type="entry name" value="SOLUTE CARRIER FAMILY 52"/>
    <property type="match status" value="1"/>
</dbReference>
<dbReference type="Proteomes" id="UP000694941">
    <property type="component" value="Unplaced"/>
</dbReference>
<feature type="transmembrane region" description="Helical" evidence="9">
    <location>
        <begin position="458"/>
        <end position="480"/>
    </location>
</feature>
<evidence type="ECO:0000313" key="10">
    <source>
        <dbReference type="Proteomes" id="UP000694941"/>
    </source>
</evidence>
<dbReference type="InterPro" id="IPR009357">
    <property type="entry name" value="Riboflavin_transptr"/>
</dbReference>
<dbReference type="PANTHER" id="PTHR12929:SF10">
    <property type="entry name" value="RIBOFLAVIN TRANSPORTER"/>
    <property type="match status" value="1"/>
</dbReference>
<keyword evidence="5 9" id="KW-1003">Cell membrane</keyword>
<evidence type="ECO:0000256" key="3">
    <source>
        <dbReference type="ARBA" id="ARBA00006366"/>
    </source>
</evidence>
<feature type="transmembrane region" description="Helical" evidence="9">
    <location>
        <begin position="7"/>
        <end position="26"/>
    </location>
</feature>
<dbReference type="RefSeq" id="XP_013784255.1">
    <property type="nucleotide sequence ID" value="XM_013928801.2"/>
</dbReference>
<dbReference type="Pfam" id="PF06237">
    <property type="entry name" value="SLC52_ribofla_tr"/>
    <property type="match status" value="1"/>
</dbReference>
<accession>A0ABM1BL91</accession>
<comment type="subcellular location">
    <subcellularLocation>
        <location evidence="2 9">Cell membrane</location>
        <topology evidence="2 9">Multi-pass membrane protein</topology>
    </subcellularLocation>
</comment>
<keyword evidence="8 9" id="KW-0472">Membrane</keyword>
<feature type="transmembrane region" description="Helical" evidence="9">
    <location>
        <begin position="112"/>
        <end position="135"/>
    </location>
</feature>